<gene>
    <name evidence="1" type="ORF">HMPREF0769_11348</name>
</gene>
<dbReference type="RefSeq" id="WP_000134337.1">
    <property type="nucleotide sequence ID" value="NZ_CM000952.1"/>
</dbReference>
<name>A0A0E1XBL6_STAAU</name>
<protein>
    <recommendedName>
        <fullName evidence="2">Phage protein</fullName>
    </recommendedName>
</protein>
<dbReference type="Proteomes" id="UP000003455">
    <property type="component" value="Chromosome"/>
</dbReference>
<comment type="caution">
    <text evidence="1">The sequence shown here is derived from an EMBL/GenBank/DDBJ whole genome shotgun (WGS) entry which is preliminary data.</text>
</comment>
<accession>A0A0E1XBL6</accession>
<evidence type="ECO:0008006" key="2">
    <source>
        <dbReference type="Google" id="ProtNLM"/>
    </source>
</evidence>
<dbReference type="Pfam" id="PF12363">
    <property type="entry name" value="Phage_TAC_12"/>
    <property type="match status" value="1"/>
</dbReference>
<organism evidence="1">
    <name type="scientific">Staphylococcus aureus subsp. aureus MN8</name>
    <dbReference type="NCBI Taxonomy" id="548470"/>
    <lineage>
        <taxon>Bacteria</taxon>
        <taxon>Bacillati</taxon>
        <taxon>Bacillota</taxon>
        <taxon>Bacilli</taxon>
        <taxon>Bacillales</taxon>
        <taxon>Staphylococcaceae</taxon>
        <taxon>Staphylococcus</taxon>
    </lineage>
</organism>
<dbReference type="AlphaFoldDB" id="A0A0E1XBL6"/>
<proteinExistence type="predicted"/>
<dbReference type="InterPro" id="IPR024410">
    <property type="entry name" value="Phage_TAC_12"/>
</dbReference>
<reference evidence="1" key="1">
    <citation type="submission" date="2010-05" db="EMBL/GenBank/DDBJ databases">
        <authorList>
            <person name="Muzny D."/>
            <person name="Qin X."/>
            <person name="Buhay C."/>
            <person name="Dugan-Rocha S."/>
            <person name="Ding Y."/>
            <person name="Chen G."/>
            <person name="Hawes A."/>
            <person name="Holder M."/>
            <person name="Jhangiani S."/>
            <person name="Johnson A."/>
            <person name="Khan Z."/>
            <person name="Li Z."/>
            <person name="Liu W."/>
            <person name="Liu X."/>
            <person name="Perez L."/>
            <person name="Shen H."/>
            <person name="Wang Q."/>
            <person name="Watt J."/>
            <person name="Xi L."/>
            <person name="Xin Y."/>
            <person name="Zhou J."/>
            <person name="Deng J."/>
            <person name="Jiang H."/>
            <person name="Liu Y."/>
            <person name="Qu J."/>
            <person name="Song X.-Z."/>
            <person name="Zhang L."/>
            <person name="Villasana D."/>
            <person name="Johnson A."/>
            <person name="Liu J."/>
            <person name="Liyanage D."/>
            <person name="Lorensuhewa L."/>
            <person name="Robinson T."/>
            <person name="Song A."/>
            <person name="Song B.-B."/>
            <person name="Dinh H."/>
            <person name="Thornton R."/>
            <person name="Coyle M."/>
            <person name="Francisco L."/>
            <person name="Jackson L."/>
            <person name="Javaid M."/>
            <person name="Korchina V."/>
            <person name="Kovar C."/>
            <person name="Mata R."/>
            <person name="Mathew T."/>
            <person name="Ngo R."/>
            <person name="Nguyen L."/>
            <person name="Nguyen N."/>
            <person name="Okwuonu G."/>
            <person name="Ongeri F."/>
            <person name="Pham C."/>
            <person name="Simmons D."/>
            <person name="Wilczek-Boney K."/>
            <person name="Hale W."/>
            <person name="Jakkamsetti A."/>
            <person name="Pham P."/>
            <person name="Ruth R."/>
            <person name="San Lucas F."/>
            <person name="Warren J."/>
            <person name="Zhang J."/>
            <person name="Zhao Z."/>
            <person name="Zhou C."/>
            <person name="Zhu D."/>
            <person name="Lee S."/>
            <person name="Bess C."/>
            <person name="Blankenburg K."/>
            <person name="Forbes L."/>
            <person name="Fu Q."/>
            <person name="Gubbala S."/>
            <person name="Hirani K."/>
            <person name="Jayaseelan J.C."/>
            <person name="Lara F."/>
            <person name="Munidasa M."/>
            <person name="Palculict T."/>
            <person name="Patil S."/>
            <person name="Pu L.-L."/>
            <person name="Saada N."/>
            <person name="Tang L."/>
            <person name="Weissenberger G."/>
            <person name="Zhu Y."/>
            <person name="Hemphill L."/>
            <person name="Shang Y."/>
            <person name="Youmans B."/>
            <person name="Ayvaz T."/>
            <person name="Ross M."/>
            <person name="Santibanez J."/>
            <person name="Aqrawi P."/>
            <person name="Gross S."/>
            <person name="Joshi V."/>
            <person name="Fowler G."/>
            <person name="Nazareth L."/>
            <person name="Reid J."/>
            <person name="Worley K."/>
            <person name="Petrosino J."/>
            <person name="Highlander S."/>
            <person name="Gibbs R."/>
        </authorList>
    </citation>
    <scope>NUCLEOTIDE SEQUENCE [LARGE SCALE GENOMIC DNA]</scope>
    <source>
        <strain evidence="1">MN8</strain>
    </source>
</reference>
<dbReference type="PIRSF" id="PIRSF024865">
    <property type="entry name" value="UCP024865"/>
    <property type="match status" value="1"/>
</dbReference>
<sequence length="168" mass="19304">MTEFNPITTLKINDGEKDYEVEAKVTFAFDRKAEKFSEDSEDGRKGAMPGFNVIFNGLLESRNKAILQFWECATAYLKNPPTREQLEKAIDDFITENEDTLPLLQGALDKLNNSGFFKRESRSYWMTLNKAPNMAKSEDKEMTKAGIEMMKENYKEIMGAEPYTITQK</sequence>
<dbReference type="EMBL" id="ACJA02000002">
    <property type="protein sequence ID" value="EFH95965.1"/>
    <property type="molecule type" value="Genomic_DNA"/>
</dbReference>
<evidence type="ECO:0000313" key="1">
    <source>
        <dbReference type="EMBL" id="EFH95965.1"/>
    </source>
</evidence>
<dbReference type="HOGENOM" id="CLU_1622594_0_0_9"/>